<feature type="chain" id="PRO_5047419702" evidence="1">
    <location>
        <begin position="27"/>
        <end position="127"/>
    </location>
</feature>
<name>A0ABV5IWS1_9ACTN</name>
<reference evidence="2 3" key="1">
    <citation type="submission" date="2024-09" db="EMBL/GenBank/DDBJ databases">
        <authorList>
            <person name="Sun Q."/>
            <person name="Mori K."/>
        </authorList>
    </citation>
    <scope>NUCLEOTIDE SEQUENCE [LARGE SCALE GENOMIC DNA]</scope>
    <source>
        <strain evidence="2 3">CCM 3426</strain>
    </source>
</reference>
<evidence type="ECO:0000256" key="1">
    <source>
        <dbReference type="SAM" id="SignalP"/>
    </source>
</evidence>
<dbReference type="Pfam" id="PF03995">
    <property type="entry name" value="Inhibitor_I36"/>
    <property type="match status" value="1"/>
</dbReference>
<keyword evidence="1" id="KW-0732">Signal</keyword>
<feature type="signal peptide" evidence="1">
    <location>
        <begin position="1"/>
        <end position="26"/>
    </location>
</feature>
<organism evidence="2 3">
    <name type="scientific">Nonomuraea spiralis</name>
    <dbReference type="NCBI Taxonomy" id="46182"/>
    <lineage>
        <taxon>Bacteria</taxon>
        <taxon>Bacillati</taxon>
        <taxon>Actinomycetota</taxon>
        <taxon>Actinomycetes</taxon>
        <taxon>Streptosporangiales</taxon>
        <taxon>Streptosporangiaceae</taxon>
        <taxon>Nonomuraea</taxon>
    </lineage>
</organism>
<evidence type="ECO:0000313" key="3">
    <source>
        <dbReference type="Proteomes" id="UP001589647"/>
    </source>
</evidence>
<dbReference type="RefSeq" id="WP_189654196.1">
    <property type="nucleotide sequence ID" value="NZ_BMRC01000062.1"/>
</dbReference>
<comment type="caution">
    <text evidence="2">The sequence shown here is derived from an EMBL/GenBank/DDBJ whole genome shotgun (WGS) entry which is preliminary data.</text>
</comment>
<accession>A0ABV5IWS1</accession>
<dbReference type="Proteomes" id="UP001589647">
    <property type="component" value="Unassembled WGS sequence"/>
</dbReference>
<evidence type="ECO:0000313" key="2">
    <source>
        <dbReference type="EMBL" id="MFB9209016.1"/>
    </source>
</evidence>
<proteinExistence type="predicted"/>
<gene>
    <name evidence="2" type="ORF">ACFFV7_48075</name>
</gene>
<sequence length="127" mass="13514">MLKRFIPAAITAASLAGLAFASPASAATLPDGTYGCPQGYFCMYTADGRLIPIGQDNNSPYKNVRSFFNNSMVGTYDHVLVSYIYSNGAASSKCIPPADSDPAAGHETVDSPVTVTRIQWRRENCAA</sequence>
<protein>
    <submittedName>
        <fullName evidence="2">Peptidase inhibitor family I36 protein</fullName>
    </submittedName>
</protein>
<dbReference type="EMBL" id="JBHMEI010000094">
    <property type="protein sequence ID" value="MFB9209016.1"/>
    <property type="molecule type" value="Genomic_DNA"/>
</dbReference>
<keyword evidence="3" id="KW-1185">Reference proteome</keyword>